<reference evidence="8 10" key="1">
    <citation type="submission" date="2015-12" db="EMBL/GenBank/DDBJ databases">
        <authorList>
            <person name="Andreevskaya M."/>
        </authorList>
    </citation>
    <scope>NUCLEOTIDE SEQUENCE [LARGE SCALE GENOMIC DNA]</scope>
    <source>
        <strain evidence="8 10">C122c</strain>
    </source>
</reference>
<dbReference type="Proteomes" id="UP000199271">
    <property type="component" value="Unassembled WGS sequence"/>
</dbReference>
<dbReference type="GO" id="GO:0050580">
    <property type="term" value="F:2,5-didehydrogluconate reductase activity"/>
    <property type="evidence" value="ECO:0007669"/>
    <property type="project" value="UniProtKB-EC"/>
</dbReference>
<evidence type="ECO:0000256" key="2">
    <source>
        <dbReference type="ARBA" id="ARBA00022857"/>
    </source>
</evidence>
<dbReference type="EC" id="1.1.1.274" evidence="8"/>
<name>A0A9Q3SVG5_9LACO</name>
<organism evidence="9 11">
    <name type="scientific">Leuconostoc gasicomitatum</name>
    <dbReference type="NCBI Taxonomy" id="115778"/>
    <lineage>
        <taxon>Bacteria</taxon>
        <taxon>Bacillati</taxon>
        <taxon>Bacillota</taxon>
        <taxon>Bacilli</taxon>
        <taxon>Lactobacillales</taxon>
        <taxon>Lactobacillaceae</taxon>
        <taxon>Leuconostoc</taxon>
        <taxon>Leuconostoc gelidum group</taxon>
    </lineage>
</organism>
<keyword evidence="2" id="KW-0521">NADP</keyword>
<dbReference type="Gene3D" id="3.20.20.100">
    <property type="entry name" value="NADP-dependent oxidoreductase domain"/>
    <property type="match status" value="1"/>
</dbReference>
<dbReference type="SUPFAM" id="SSF51430">
    <property type="entry name" value="NAD(P)-linked oxidoreductase"/>
    <property type="match status" value="1"/>
</dbReference>
<dbReference type="InterPro" id="IPR018170">
    <property type="entry name" value="Aldo/ket_reductase_CS"/>
</dbReference>
<evidence type="ECO:0000256" key="4">
    <source>
        <dbReference type="PIRSR" id="PIRSR000097-1"/>
    </source>
</evidence>
<dbReference type="PIRSF" id="PIRSF000097">
    <property type="entry name" value="AKR"/>
    <property type="match status" value="1"/>
</dbReference>
<feature type="domain" description="NADP-dependent oxidoreductase" evidence="7">
    <location>
        <begin position="31"/>
        <end position="263"/>
    </location>
</feature>
<gene>
    <name evidence="8" type="ORF">C122C_1179</name>
    <name evidence="9" type="ORF">KIJ12_04985</name>
</gene>
<comment type="similarity">
    <text evidence="1">Belongs to the aldo/keto reductase family.</text>
</comment>
<keyword evidence="10" id="KW-1185">Reference proteome</keyword>
<proteinExistence type="inferred from homology"/>
<evidence type="ECO:0000256" key="6">
    <source>
        <dbReference type="PIRSR" id="PIRSR000097-3"/>
    </source>
</evidence>
<evidence type="ECO:0000256" key="3">
    <source>
        <dbReference type="ARBA" id="ARBA00023002"/>
    </source>
</evidence>
<evidence type="ECO:0000313" key="10">
    <source>
        <dbReference type="Proteomes" id="UP000199271"/>
    </source>
</evidence>
<dbReference type="AlphaFoldDB" id="A0A9Q3SVG5"/>
<evidence type="ECO:0000313" key="9">
    <source>
        <dbReference type="EMBL" id="MBZ5962510.1"/>
    </source>
</evidence>
<sequence>MNNNTVPVYNLNDGHILPQIALGTYQIRGMQGVDQILAAIQIGYRLIDTSTNYDSEGAVGEAIRRSGIPRSSFYVTSKLPGQYHHREDALKMIEETLLRLRLDYLDLYLIHWPLPKRDNYVEAWTALIEAQKRGLIRSIGVSNFEAAHLDRIIEATGVTPAVNQNEIHPYWIQNSLLQANKDRGIVTESWSPLGRGIGELKEPIILELAEKYHKNAGQIILRWHLQRGVLPVPKAGSLQHQRDNLALWNFELTADEIIAISSLTKVDGRVDNQDPNTYEEFN</sequence>
<comment type="caution">
    <text evidence="9">The sequence shown here is derived from an EMBL/GenBank/DDBJ whole genome shotgun (WGS) entry which is preliminary data.</text>
</comment>
<dbReference type="EC" id="1.1.1.-" evidence="8"/>
<dbReference type="InterPro" id="IPR036812">
    <property type="entry name" value="NAD(P)_OxRdtase_dom_sf"/>
</dbReference>
<dbReference type="FunFam" id="3.20.20.100:FF:000002">
    <property type="entry name" value="2,5-diketo-D-gluconic acid reductase A"/>
    <property type="match status" value="1"/>
</dbReference>
<dbReference type="InterPro" id="IPR020471">
    <property type="entry name" value="AKR"/>
</dbReference>
<dbReference type="Pfam" id="PF00248">
    <property type="entry name" value="Aldo_ket_red"/>
    <property type="match status" value="1"/>
</dbReference>
<protein>
    <submittedName>
        <fullName evidence="9">Aldo/keto reductase</fullName>
    </submittedName>
    <submittedName>
        <fullName evidence="8">Methylglyoxal reductase, acetol producing / 2,5-diketo-D-gluconate reductase A</fullName>
        <ecNumber evidence="8">1.1.1.-</ecNumber>
        <ecNumber evidence="8">1.1.1.274</ecNumber>
    </submittedName>
</protein>
<dbReference type="PRINTS" id="PR00069">
    <property type="entry name" value="ALDKETRDTASE"/>
</dbReference>
<evidence type="ECO:0000256" key="5">
    <source>
        <dbReference type="PIRSR" id="PIRSR000097-2"/>
    </source>
</evidence>
<evidence type="ECO:0000313" key="8">
    <source>
        <dbReference type="EMBL" id="CUW05481.1"/>
    </source>
</evidence>
<reference evidence="9" key="2">
    <citation type="submission" date="2021-05" db="EMBL/GenBank/DDBJ databases">
        <title>Pangenome of Leuconostoc gelidum warrants species status for Leuconostoc gelidum subsp. gasicomitatum.</title>
        <authorList>
            <person name="Johansson P."/>
            <person name="Sade E."/>
            <person name="Hultman J."/>
            <person name="Auvinen P."/>
            <person name="Bjorkroth J."/>
        </authorList>
    </citation>
    <scope>NUCLEOTIDE SEQUENCE</scope>
    <source>
        <strain evidence="9">A.21.4</strain>
    </source>
</reference>
<feature type="active site" description="Proton donor" evidence="4">
    <location>
        <position position="53"/>
    </location>
</feature>
<dbReference type="PANTHER" id="PTHR43827:SF3">
    <property type="entry name" value="NADP-DEPENDENT OXIDOREDUCTASE DOMAIN-CONTAINING PROTEIN"/>
    <property type="match status" value="1"/>
</dbReference>
<dbReference type="RefSeq" id="WP_089997405.1">
    <property type="nucleotide sequence ID" value="NZ_FBSY01000002.1"/>
</dbReference>
<evidence type="ECO:0000256" key="1">
    <source>
        <dbReference type="ARBA" id="ARBA00007905"/>
    </source>
</evidence>
<dbReference type="InterPro" id="IPR023210">
    <property type="entry name" value="NADP_OxRdtase_dom"/>
</dbReference>
<accession>A0A9Q3SVG5</accession>
<evidence type="ECO:0000259" key="7">
    <source>
        <dbReference type="Pfam" id="PF00248"/>
    </source>
</evidence>
<feature type="site" description="Lowers pKa of active site Tyr" evidence="6">
    <location>
        <position position="78"/>
    </location>
</feature>
<dbReference type="EMBL" id="FBSY01000002">
    <property type="protein sequence ID" value="CUW05481.1"/>
    <property type="molecule type" value="Genomic_DNA"/>
</dbReference>
<dbReference type="Proteomes" id="UP000752647">
    <property type="component" value="Unassembled WGS sequence"/>
</dbReference>
<dbReference type="PROSITE" id="PS00798">
    <property type="entry name" value="ALDOKETO_REDUCTASE_1"/>
    <property type="match status" value="1"/>
</dbReference>
<dbReference type="PROSITE" id="PS00062">
    <property type="entry name" value="ALDOKETO_REDUCTASE_2"/>
    <property type="match status" value="1"/>
</dbReference>
<dbReference type="PANTHER" id="PTHR43827">
    <property type="entry name" value="2,5-DIKETO-D-GLUCONIC ACID REDUCTASE"/>
    <property type="match status" value="1"/>
</dbReference>
<feature type="binding site" evidence="5">
    <location>
        <position position="111"/>
    </location>
    <ligand>
        <name>substrate</name>
    </ligand>
</feature>
<dbReference type="EMBL" id="JAHBFI010000010">
    <property type="protein sequence ID" value="MBZ5962510.1"/>
    <property type="molecule type" value="Genomic_DNA"/>
</dbReference>
<keyword evidence="3 8" id="KW-0560">Oxidoreductase</keyword>
<evidence type="ECO:0000313" key="11">
    <source>
        <dbReference type="Proteomes" id="UP000752647"/>
    </source>
</evidence>